<sequence>MPHCQNCDSFVTVDYARVFTPRGVDEPRVCPQCDDLIREGNDVRKARSSRGN</sequence>
<keyword evidence="2" id="KW-1185">Reference proteome</keyword>
<dbReference type="InterPro" id="IPR055985">
    <property type="entry name" value="DUF7563"/>
</dbReference>
<evidence type="ECO:0000313" key="2">
    <source>
        <dbReference type="Proteomes" id="UP000663586"/>
    </source>
</evidence>
<dbReference type="Proteomes" id="UP000663586">
    <property type="component" value="Chromosome"/>
</dbReference>
<dbReference type="Pfam" id="PF24444">
    <property type="entry name" value="DUF7563"/>
    <property type="match status" value="1"/>
</dbReference>
<reference evidence="1" key="1">
    <citation type="submission" date="2020-11" db="EMBL/GenBank/DDBJ databases">
        <title>Carbohydrate-dependent, anaerobic sulfur respiration: A novel catabolism in halophilic archaea.</title>
        <authorList>
            <person name="Sorokin D.Y."/>
            <person name="Messina E."/>
            <person name="Smedile F."/>
            <person name="La Cono V."/>
            <person name="Hallsworth J.E."/>
            <person name="Yakimov M.M."/>
        </authorList>
    </citation>
    <scope>NUCLEOTIDE SEQUENCE</scope>
    <source>
        <strain evidence="1">AArc-S</strain>
    </source>
</reference>
<gene>
    <name evidence="1" type="ORF">AArcS_3004</name>
</gene>
<organism evidence="1 2">
    <name type="scientific">Natranaeroarchaeum sulfidigenes</name>
    <dbReference type="NCBI Taxonomy" id="2784880"/>
    <lineage>
        <taxon>Archaea</taxon>
        <taxon>Methanobacteriati</taxon>
        <taxon>Methanobacteriota</taxon>
        <taxon>Stenosarchaea group</taxon>
        <taxon>Halobacteria</taxon>
        <taxon>Halobacteriales</taxon>
        <taxon>Natronoarchaeaceae</taxon>
        <taxon>Natranaeroarchaeum</taxon>
    </lineage>
</organism>
<evidence type="ECO:0000313" key="1">
    <source>
        <dbReference type="EMBL" id="QSG04191.1"/>
    </source>
</evidence>
<dbReference type="EMBL" id="CP064786">
    <property type="protein sequence ID" value="QSG04191.1"/>
    <property type="molecule type" value="Genomic_DNA"/>
</dbReference>
<proteinExistence type="predicted"/>
<name>A0A897MV87_9EURY</name>
<dbReference type="KEGG" id="hara:AArcS_3004"/>
<accession>A0A897MV87</accession>
<dbReference type="AlphaFoldDB" id="A0A897MV87"/>
<protein>
    <submittedName>
        <fullName evidence="1">Zinc finger protein</fullName>
    </submittedName>
</protein>